<dbReference type="PANTHER" id="PTHR45922">
    <property type="entry name" value="CLEAVAGE AND POLYADENYLATION SPECIFICITY FACTOR SUBUNIT 2"/>
    <property type="match status" value="1"/>
</dbReference>
<accession>A0AAW2TFS3</accession>
<evidence type="ECO:0000256" key="1">
    <source>
        <dbReference type="RuleBase" id="RU365006"/>
    </source>
</evidence>
<dbReference type="InterPro" id="IPR036866">
    <property type="entry name" value="RibonucZ/Hydroxyglut_hydro"/>
</dbReference>
<gene>
    <name evidence="3" type="ORF">Sradi_1955500</name>
</gene>
<dbReference type="InterPro" id="IPR027075">
    <property type="entry name" value="CPSF2"/>
</dbReference>
<reference evidence="3" key="2">
    <citation type="journal article" date="2024" name="Plant">
        <title>Genomic evolution and insights into agronomic trait innovations of Sesamum species.</title>
        <authorList>
            <person name="Miao H."/>
            <person name="Wang L."/>
            <person name="Qu L."/>
            <person name="Liu H."/>
            <person name="Sun Y."/>
            <person name="Le M."/>
            <person name="Wang Q."/>
            <person name="Wei S."/>
            <person name="Zheng Y."/>
            <person name="Lin W."/>
            <person name="Duan Y."/>
            <person name="Cao H."/>
            <person name="Xiong S."/>
            <person name="Wang X."/>
            <person name="Wei L."/>
            <person name="Li C."/>
            <person name="Ma Q."/>
            <person name="Ju M."/>
            <person name="Zhao R."/>
            <person name="Li G."/>
            <person name="Mu C."/>
            <person name="Tian Q."/>
            <person name="Mei H."/>
            <person name="Zhang T."/>
            <person name="Gao T."/>
            <person name="Zhang H."/>
        </authorList>
    </citation>
    <scope>NUCLEOTIDE SEQUENCE</scope>
    <source>
        <strain evidence="3">G02</strain>
    </source>
</reference>
<dbReference type="Pfam" id="PF13299">
    <property type="entry name" value="CPSF100_C"/>
    <property type="match status" value="1"/>
</dbReference>
<keyword evidence="1" id="KW-0539">Nucleus</keyword>
<evidence type="ECO:0000313" key="3">
    <source>
        <dbReference type="EMBL" id="KAL0403147.1"/>
    </source>
</evidence>
<dbReference type="EMBL" id="JACGWJ010000008">
    <property type="protein sequence ID" value="KAL0403147.1"/>
    <property type="molecule type" value="Genomic_DNA"/>
</dbReference>
<evidence type="ECO:0000259" key="2">
    <source>
        <dbReference type="Pfam" id="PF13299"/>
    </source>
</evidence>
<keyword evidence="1" id="KW-0694">RNA-binding</keyword>
<comment type="caution">
    <text evidence="3">The sequence shown here is derived from an EMBL/GenBank/DDBJ whole genome shotgun (WGS) entry which is preliminary data.</text>
</comment>
<name>A0AAW2TFS3_SESRA</name>
<comment type="subcellular location">
    <subcellularLocation>
        <location evidence="1">Nucleus</location>
    </subcellularLocation>
</comment>
<protein>
    <recommendedName>
        <fullName evidence="1">Cleavage and polyadenylation specificity factor subunit 2</fullName>
    </recommendedName>
    <alternativeName>
        <fullName evidence="1">Cleavage and polyadenylation specificity factor 100 kDa subunit</fullName>
    </alternativeName>
</protein>
<comment type="similarity">
    <text evidence="1">Belongs to the metallo-beta-lactamase superfamily. RNA-metabolizing metallo-beta-lactamase-like family. CPSF2/YSH1 subfamily.</text>
</comment>
<keyword evidence="1" id="KW-0507">mRNA processing</keyword>
<dbReference type="AlphaFoldDB" id="A0AAW2TFS3"/>
<dbReference type="GO" id="GO:0006398">
    <property type="term" value="P:mRNA 3'-end processing by stem-loop binding and cleavage"/>
    <property type="evidence" value="ECO:0007669"/>
    <property type="project" value="InterPro"/>
</dbReference>
<dbReference type="PANTHER" id="PTHR45922:SF1">
    <property type="entry name" value="CLEAVAGE AND POLYADENYLATION SPECIFICITY FACTOR SUBUNIT 2"/>
    <property type="match status" value="1"/>
</dbReference>
<dbReference type="Gene3D" id="3.40.50.10890">
    <property type="match status" value="1"/>
</dbReference>
<dbReference type="GO" id="GO:0005847">
    <property type="term" value="C:mRNA cleavage and polyadenylation specificity factor complex"/>
    <property type="evidence" value="ECO:0007669"/>
    <property type="project" value="InterPro"/>
</dbReference>
<sequence>MFVSIRHLNGTVLESFVRPAVLITDAYNALLSNQPPRRQRDQQFLDAILKTLRADGKILLPVDTAGRVLELILILEQVEFAGGALRCGEYVTLRKIGDSSQKGGGNIQQIILEGPLTEEYYKIRDHLYSQFYAL</sequence>
<reference evidence="3" key="1">
    <citation type="submission" date="2020-06" db="EMBL/GenBank/DDBJ databases">
        <authorList>
            <person name="Li T."/>
            <person name="Hu X."/>
            <person name="Zhang T."/>
            <person name="Song X."/>
            <person name="Zhang H."/>
            <person name="Dai N."/>
            <person name="Sheng W."/>
            <person name="Hou X."/>
            <person name="Wei L."/>
        </authorList>
    </citation>
    <scope>NUCLEOTIDE SEQUENCE</scope>
    <source>
        <strain evidence="3">G02</strain>
        <tissue evidence="3">Leaf</tissue>
    </source>
</reference>
<organism evidence="3">
    <name type="scientific">Sesamum radiatum</name>
    <name type="common">Black benniseed</name>
    <dbReference type="NCBI Taxonomy" id="300843"/>
    <lineage>
        <taxon>Eukaryota</taxon>
        <taxon>Viridiplantae</taxon>
        <taxon>Streptophyta</taxon>
        <taxon>Embryophyta</taxon>
        <taxon>Tracheophyta</taxon>
        <taxon>Spermatophyta</taxon>
        <taxon>Magnoliopsida</taxon>
        <taxon>eudicotyledons</taxon>
        <taxon>Gunneridae</taxon>
        <taxon>Pentapetalae</taxon>
        <taxon>asterids</taxon>
        <taxon>lamiids</taxon>
        <taxon>Lamiales</taxon>
        <taxon>Pedaliaceae</taxon>
        <taxon>Sesamum</taxon>
    </lineage>
</organism>
<dbReference type="SUPFAM" id="SSF56281">
    <property type="entry name" value="Metallo-hydrolase/oxidoreductase"/>
    <property type="match status" value="1"/>
</dbReference>
<proteinExistence type="inferred from homology"/>
<feature type="domain" description="Cleavage and polyadenylation specificity factor 2 C-terminal" evidence="2">
    <location>
        <begin position="77"/>
        <end position="131"/>
    </location>
</feature>
<dbReference type="InterPro" id="IPR025069">
    <property type="entry name" value="Cpsf2_C"/>
</dbReference>
<dbReference type="GO" id="GO:0003723">
    <property type="term" value="F:RNA binding"/>
    <property type="evidence" value="ECO:0007669"/>
    <property type="project" value="UniProtKB-KW"/>
</dbReference>